<evidence type="ECO:0000256" key="3">
    <source>
        <dbReference type="ARBA" id="ARBA00022485"/>
    </source>
</evidence>
<evidence type="ECO:0000256" key="6">
    <source>
        <dbReference type="ARBA" id="ARBA00023014"/>
    </source>
</evidence>
<dbReference type="OrthoDB" id="4954884at2"/>
<feature type="binding site" evidence="11">
    <location>
        <position position="53"/>
    </location>
    <ligand>
        <name>[4Fe-4S] cluster</name>
        <dbReference type="ChEBI" id="CHEBI:49883"/>
    </ligand>
</feature>
<comment type="cofactor">
    <cofactor evidence="11">
        <name>[4Fe-4S] cluster</name>
        <dbReference type="ChEBI" id="CHEBI:49883"/>
    </cofactor>
    <text evidence="11">Binds 1 [4Fe-4S] cluster per subunit. Following nitrosylation of the [4Fe-4S] cluster binds 1 [4Fe-8(NO)] cluster per subunit.</text>
</comment>
<evidence type="ECO:0000256" key="2">
    <source>
        <dbReference type="ARBA" id="ARBA00006597"/>
    </source>
</evidence>
<proteinExistence type="inferred from homology"/>
<keyword evidence="10 11" id="KW-0804">Transcription</keyword>
<keyword evidence="4 11" id="KW-0479">Metal-binding</keyword>
<feature type="binding site" evidence="11">
    <location>
        <position position="23"/>
    </location>
    <ligand>
        <name>[4Fe-4S] cluster</name>
        <dbReference type="ChEBI" id="CHEBI:49883"/>
    </ligand>
</feature>
<keyword evidence="3 11" id="KW-0004">4Fe-4S</keyword>
<organism evidence="13 14">
    <name type="scientific">Vallicoccus soli</name>
    <dbReference type="NCBI Taxonomy" id="2339232"/>
    <lineage>
        <taxon>Bacteria</taxon>
        <taxon>Bacillati</taxon>
        <taxon>Actinomycetota</taxon>
        <taxon>Actinomycetes</taxon>
        <taxon>Motilibacterales</taxon>
        <taxon>Vallicoccaceae</taxon>
        <taxon>Vallicoccus</taxon>
    </lineage>
</organism>
<protein>
    <recommendedName>
        <fullName evidence="11">Transcriptional regulator WhiB</fullName>
    </recommendedName>
</protein>
<comment type="caution">
    <text evidence="13">The sequence shown here is derived from an EMBL/GenBank/DDBJ whole genome shotgun (WGS) entry which is preliminary data.</text>
</comment>
<keyword evidence="11" id="KW-0963">Cytoplasm</keyword>
<dbReference type="GO" id="GO:0003677">
    <property type="term" value="F:DNA binding"/>
    <property type="evidence" value="ECO:0007669"/>
    <property type="project" value="UniProtKB-UniRule"/>
</dbReference>
<evidence type="ECO:0000256" key="9">
    <source>
        <dbReference type="ARBA" id="ARBA00023157"/>
    </source>
</evidence>
<comment type="function">
    <text evidence="11">Acts as a transcriptional regulator. Probably redox-responsive. The apo- but not holo-form probably binds DNA.</text>
</comment>
<feature type="binding site" evidence="11">
    <location>
        <position position="56"/>
    </location>
    <ligand>
        <name>[4Fe-4S] cluster</name>
        <dbReference type="ChEBI" id="CHEBI:49883"/>
    </ligand>
</feature>
<dbReference type="GO" id="GO:0035731">
    <property type="term" value="F:dinitrosyl-iron complex binding"/>
    <property type="evidence" value="ECO:0007669"/>
    <property type="project" value="UniProtKB-UniRule"/>
</dbReference>
<dbReference type="Proteomes" id="UP000265614">
    <property type="component" value="Unassembled WGS sequence"/>
</dbReference>
<evidence type="ECO:0000256" key="10">
    <source>
        <dbReference type="ARBA" id="ARBA00023163"/>
    </source>
</evidence>
<accession>A0A3A3ZKQ3</accession>
<dbReference type="GO" id="GO:0046872">
    <property type="term" value="F:metal ion binding"/>
    <property type="evidence" value="ECO:0007669"/>
    <property type="project" value="UniProtKB-KW"/>
</dbReference>
<evidence type="ECO:0000259" key="12">
    <source>
        <dbReference type="PROSITE" id="PS51674"/>
    </source>
</evidence>
<evidence type="ECO:0000256" key="7">
    <source>
        <dbReference type="ARBA" id="ARBA00023015"/>
    </source>
</evidence>
<name>A0A3A3ZKQ3_9ACTN</name>
<evidence type="ECO:0000256" key="11">
    <source>
        <dbReference type="HAMAP-Rule" id="MF_01479"/>
    </source>
</evidence>
<keyword evidence="8 11" id="KW-0238">DNA-binding</keyword>
<reference evidence="13 14" key="1">
    <citation type="submission" date="2018-09" db="EMBL/GenBank/DDBJ databases">
        <title>YIM 75000 draft genome.</title>
        <authorList>
            <person name="Tang S."/>
            <person name="Feng Y."/>
        </authorList>
    </citation>
    <scope>NUCLEOTIDE SEQUENCE [LARGE SCALE GENOMIC DNA]</scope>
    <source>
        <strain evidence="13 14">YIM 75000</strain>
    </source>
</reference>
<evidence type="ECO:0000256" key="4">
    <source>
        <dbReference type="ARBA" id="ARBA00022723"/>
    </source>
</evidence>
<keyword evidence="9 11" id="KW-1015">Disulfide bond</keyword>
<keyword evidence="7 11" id="KW-0805">Transcription regulation</keyword>
<dbReference type="InterPro" id="IPR003482">
    <property type="entry name" value="Whib"/>
</dbReference>
<comment type="PTM">
    <text evidence="11">Upon Fe-S cluster removal intramolecular disulfide bonds are formed.</text>
</comment>
<dbReference type="GO" id="GO:0005737">
    <property type="term" value="C:cytoplasm"/>
    <property type="evidence" value="ECO:0007669"/>
    <property type="project" value="UniProtKB-SubCell"/>
</dbReference>
<dbReference type="GO" id="GO:0045892">
    <property type="term" value="P:negative regulation of DNA-templated transcription"/>
    <property type="evidence" value="ECO:0007669"/>
    <property type="project" value="TreeGrafter"/>
</dbReference>
<comment type="PTM">
    <text evidence="11">The Fe-S cluster can be nitrosylated by nitric oxide (NO).</text>
</comment>
<dbReference type="GO" id="GO:0051539">
    <property type="term" value="F:4 iron, 4 sulfur cluster binding"/>
    <property type="evidence" value="ECO:0007669"/>
    <property type="project" value="UniProtKB-UniRule"/>
</dbReference>
<keyword evidence="5 11" id="KW-0408">Iron</keyword>
<feature type="domain" description="4Fe-4S Wbl-type" evidence="12">
    <location>
        <begin position="22"/>
        <end position="86"/>
    </location>
</feature>
<evidence type="ECO:0000256" key="5">
    <source>
        <dbReference type="ARBA" id="ARBA00023004"/>
    </source>
</evidence>
<evidence type="ECO:0000313" key="13">
    <source>
        <dbReference type="EMBL" id="RJK96514.1"/>
    </source>
</evidence>
<dbReference type="AlphaFoldDB" id="A0A3A3ZKQ3"/>
<dbReference type="EMBL" id="QZEZ01000003">
    <property type="protein sequence ID" value="RJK96514.1"/>
    <property type="molecule type" value="Genomic_DNA"/>
</dbReference>
<evidence type="ECO:0000313" key="14">
    <source>
        <dbReference type="Proteomes" id="UP000265614"/>
    </source>
</evidence>
<comment type="similarity">
    <text evidence="2 11">Belongs to the WhiB family.</text>
</comment>
<keyword evidence="14" id="KW-1185">Reference proteome</keyword>
<feature type="binding site" evidence="11">
    <location>
        <position position="62"/>
    </location>
    <ligand>
        <name>[4Fe-4S] cluster</name>
        <dbReference type="ChEBI" id="CHEBI:49883"/>
    </ligand>
</feature>
<evidence type="ECO:0000256" key="8">
    <source>
        <dbReference type="ARBA" id="ARBA00023125"/>
    </source>
</evidence>
<evidence type="ECO:0000256" key="1">
    <source>
        <dbReference type="ARBA" id="ARBA00004496"/>
    </source>
</evidence>
<dbReference type="GO" id="GO:0045454">
    <property type="term" value="P:cell redox homeostasis"/>
    <property type="evidence" value="ECO:0007669"/>
    <property type="project" value="TreeGrafter"/>
</dbReference>
<gene>
    <name evidence="11" type="primary">whiB</name>
    <name evidence="13" type="ORF">D5H78_08515</name>
</gene>
<dbReference type="HAMAP" id="MF_01479">
    <property type="entry name" value="WhiB"/>
    <property type="match status" value="1"/>
</dbReference>
<dbReference type="GO" id="GO:0047134">
    <property type="term" value="F:protein-disulfide reductase [NAD(P)H] activity"/>
    <property type="evidence" value="ECO:0007669"/>
    <property type="project" value="TreeGrafter"/>
</dbReference>
<dbReference type="InterPro" id="IPR034768">
    <property type="entry name" value="4FE4S_WBL"/>
</dbReference>
<dbReference type="Pfam" id="PF02467">
    <property type="entry name" value="Whib"/>
    <property type="match status" value="1"/>
</dbReference>
<sequence length="110" mass="12042">MATTRLAPATHIPRYGWQDSAACQGADLDLFFGHEGESRRERAEREQRAAALCGGCPVRDACLRHALVVPERYGVWGGTTEEERRELPTGAALATGALPRVRRPHPHEAA</sequence>
<dbReference type="PANTHER" id="PTHR38839">
    <property type="entry name" value="TRANSCRIPTIONAL REGULATOR WHID-RELATED"/>
    <property type="match status" value="1"/>
</dbReference>
<keyword evidence="6 11" id="KW-0411">Iron-sulfur</keyword>
<dbReference type="PROSITE" id="PS51674">
    <property type="entry name" value="4FE4S_WBL"/>
    <property type="match status" value="1"/>
</dbReference>
<comment type="subcellular location">
    <subcellularLocation>
        <location evidence="1 11">Cytoplasm</location>
    </subcellularLocation>
</comment>